<evidence type="ECO:0000256" key="2">
    <source>
        <dbReference type="ARBA" id="ARBA00022475"/>
    </source>
</evidence>
<evidence type="ECO:0000256" key="4">
    <source>
        <dbReference type="ARBA" id="ARBA00022989"/>
    </source>
</evidence>
<dbReference type="GO" id="GO:0044341">
    <property type="term" value="P:sodium-dependent phosphate transport"/>
    <property type="evidence" value="ECO:0007669"/>
    <property type="project" value="InterPro"/>
</dbReference>
<sequence>MDLAATLLGGLGLFFLGAKALSAGLSGLTDRRLRAGLAAITSRPGGTAAAGVVLGVVTQSSAAATFIAASMVAGGMLPAQRALGVVLWAGLGTAALVLLAAFDLRLAALWLLAVAGIGATFGIGRMGQGRALMGMLAGLGLLLLGLALIKAGAAPLGASALMREVARFAGEALLPAAIAGVVVTLMVQSASTVTILALTLSSAGLLTEPQMVMVVHGAFLGSGLAILLLGGAGPIRRLGLWQALARGLGTTVFAGIYLAEYWGGVPLLQSALAGVHDPQARAGVMFALLQGGTALLATPFAGIGGRLIDRLLPPSPAEALARPAFLFEEAAEDPPTALDLVAREQARLAAALPDLLDHLREDGGRGAGNAEGLRALEGEIARFMTGLLGRGLQGETLARAMALEQALGHQGALRSTLEEFSAEAATAHASLRPILARLAEALHLLLLQYAEATDDAAEAATLVTLTEDRGPSMAALRRRAAQASPAPEAQAALMRATAQTERAVWLLRRLALPLAA</sequence>
<evidence type="ECO:0000256" key="1">
    <source>
        <dbReference type="ARBA" id="ARBA00004651"/>
    </source>
</evidence>
<dbReference type="AlphaFoldDB" id="A0A2W7IPC2"/>
<dbReference type="PANTHER" id="PTHR10010:SF46">
    <property type="entry name" value="SODIUM-DEPENDENT PHOSPHATE TRANSPORT PROTEIN 2B"/>
    <property type="match status" value="1"/>
</dbReference>
<dbReference type="GO" id="GO:0005436">
    <property type="term" value="F:sodium:phosphate symporter activity"/>
    <property type="evidence" value="ECO:0007669"/>
    <property type="project" value="InterPro"/>
</dbReference>
<organism evidence="7 8">
    <name type="scientific">Humitalea rosea</name>
    <dbReference type="NCBI Taxonomy" id="990373"/>
    <lineage>
        <taxon>Bacteria</taxon>
        <taxon>Pseudomonadati</taxon>
        <taxon>Pseudomonadota</taxon>
        <taxon>Alphaproteobacteria</taxon>
        <taxon>Acetobacterales</taxon>
        <taxon>Roseomonadaceae</taxon>
        <taxon>Humitalea</taxon>
    </lineage>
</organism>
<evidence type="ECO:0000256" key="5">
    <source>
        <dbReference type="ARBA" id="ARBA00023136"/>
    </source>
</evidence>
<dbReference type="NCBIfam" id="NF037997">
    <property type="entry name" value="Na_Pi_symport"/>
    <property type="match status" value="1"/>
</dbReference>
<dbReference type="Pfam" id="PF02690">
    <property type="entry name" value="Na_Pi_cotrans"/>
    <property type="match status" value="2"/>
</dbReference>
<keyword evidence="2" id="KW-1003">Cell membrane</keyword>
<feature type="transmembrane region" description="Helical" evidence="6">
    <location>
        <begin position="212"/>
        <end position="232"/>
    </location>
</feature>
<keyword evidence="5 6" id="KW-0472">Membrane</keyword>
<feature type="transmembrane region" description="Helical" evidence="6">
    <location>
        <begin position="238"/>
        <end position="259"/>
    </location>
</feature>
<feature type="transmembrane region" description="Helical" evidence="6">
    <location>
        <begin position="107"/>
        <end position="124"/>
    </location>
</feature>
<proteinExistence type="predicted"/>
<dbReference type="OrthoDB" id="5786928at2"/>
<feature type="transmembrane region" description="Helical" evidence="6">
    <location>
        <begin position="173"/>
        <end position="200"/>
    </location>
</feature>
<reference evidence="7 8" key="1">
    <citation type="submission" date="2018-06" db="EMBL/GenBank/DDBJ databases">
        <title>Genomic Encyclopedia of Archaeal and Bacterial Type Strains, Phase II (KMG-II): from individual species to whole genera.</title>
        <authorList>
            <person name="Goeker M."/>
        </authorList>
    </citation>
    <scope>NUCLEOTIDE SEQUENCE [LARGE SCALE GENOMIC DNA]</scope>
    <source>
        <strain evidence="7 8">DSM 24525</strain>
    </source>
</reference>
<gene>
    <name evidence="7" type="ORF">C8P66_103118</name>
</gene>
<dbReference type="GO" id="GO:0005886">
    <property type="term" value="C:plasma membrane"/>
    <property type="evidence" value="ECO:0007669"/>
    <property type="project" value="UniProtKB-SubCell"/>
</dbReference>
<comment type="subcellular location">
    <subcellularLocation>
        <location evidence="1">Cell membrane</location>
        <topology evidence="1">Multi-pass membrane protein</topology>
    </subcellularLocation>
</comment>
<feature type="transmembrane region" description="Helical" evidence="6">
    <location>
        <begin position="131"/>
        <end position="153"/>
    </location>
</feature>
<keyword evidence="3 6" id="KW-0812">Transmembrane</keyword>
<accession>A0A2W7IPC2</accession>
<dbReference type="Proteomes" id="UP000249688">
    <property type="component" value="Unassembled WGS sequence"/>
</dbReference>
<comment type="caution">
    <text evidence="7">The sequence shown here is derived from an EMBL/GenBank/DDBJ whole genome shotgun (WGS) entry which is preliminary data.</text>
</comment>
<evidence type="ECO:0000313" key="8">
    <source>
        <dbReference type="Proteomes" id="UP000249688"/>
    </source>
</evidence>
<keyword evidence="4 6" id="KW-1133">Transmembrane helix</keyword>
<feature type="transmembrane region" description="Helical" evidence="6">
    <location>
        <begin position="46"/>
        <end position="70"/>
    </location>
</feature>
<name>A0A2W7IPC2_9PROT</name>
<dbReference type="EMBL" id="QKYU01000003">
    <property type="protein sequence ID" value="PZW49092.1"/>
    <property type="molecule type" value="Genomic_DNA"/>
</dbReference>
<protein>
    <submittedName>
        <fullName evidence="7">Phosphate:Na+ symporter</fullName>
    </submittedName>
</protein>
<keyword evidence="8" id="KW-1185">Reference proteome</keyword>
<dbReference type="RefSeq" id="WP_111396802.1">
    <property type="nucleotide sequence ID" value="NZ_QKYU01000003.1"/>
</dbReference>
<evidence type="ECO:0000256" key="6">
    <source>
        <dbReference type="SAM" id="Phobius"/>
    </source>
</evidence>
<evidence type="ECO:0000256" key="3">
    <source>
        <dbReference type="ARBA" id="ARBA00022692"/>
    </source>
</evidence>
<dbReference type="InterPro" id="IPR003841">
    <property type="entry name" value="Na/Pi_transpt"/>
</dbReference>
<feature type="transmembrane region" description="Helical" evidence="6">
    <location>
        <begin position="82"/>
        <end position="101"/>
    </location>
</feature>
<dbReference type="PANTHER" id="PTHR10010">
    <property type="entry name" value="SOLUTE CARRIER FAMILY 34 SODIUM PHOSPHATE , MEMBER 2-RELATED"/>
    <property type="match status" value="1"/>
</dbReference>
<evidence type="ECO:0000313" key="7">
    <source>
        <dbReference type="EMBL" id="PZW49092.1"/>
    </source>
</evidence>